<sequence>MKTRSLNPAKLLAGLFIVLVALTSAPAAYAESTNGQVKTTLINPLALVKNADLKFGNLIAGTIAGAVTVSPASVRTSTGGVVQAGGTISAARFQGFGLPGTRVRVRSPSGTYTLTRSGGGATMRLRDLTMEADNLIDLGRGNSGQFRIGVPGLFTVRVGGTIDVGANQLPGNYVGTFEMEVQYF</sequence>
<dbReference type="AlphaFoldDB" id="A0A6H2DL37"/>
<proteinExistence type="predicted"/>
<reference evidence="2 3" key="1">
    <citation type="submission" date="2020-04" db="EMBL/GenBank/DDBJ databases">
        <title>Genome sequence for Sphingorhabdus sp. strain M1.</title>
        <authorList>
            <person name="Park S.-J."/>
        </authorList>
    </citation>
    <scope>NUCLEOTIDE SEQUENCE [LARGE SCALE GENOMIC DNA]</scope>
    <source>
        <strain evidence="2 3">JK6</strain>
    </source>
</reference>
<protein>
    <submittedName>
        <fullName evidence="2">DUF4402 domain-containing protein</fullName>
    </submittedName>
</protein>
<evidence type="ECO:0000256" key="1">
    <source>
        <dbReference type="SAM" id="SignalP"/>
    </source>
</evidence>
<keyword evidence="1" id="KW-0732">Signal</keyword>
<dbReference type="Pfam" id="PF14352">
    <property type="entry name" value="DUF4402"/>
    <property type="match status" value="1"/>
</dbReference>
<dbReference type="Proteomes" id="UP000501600">
    <property type="component" value="Chromosome"/>
</dbReference>
<dbReference type="EMBL" id="CP051217">
    <property type="protein sequence ID" value="QJB69100.1"/>
    <property type="molecule type" value="Genomic_DNA"/>
</dbReference>
<name>A0A6H2DL37_9SPHN</name>
<accession>A0A6H2DL37</accession>
<evidence type="ECO:0000313" key="3">
    <source>
        <dbReference type="Proteomes" id="UP000501600"/>
    </source>
</evidence>
<gene>
    <name evidence="2" type="ORF">HF685_07225</name>
</gene>
<keyword evidence="3" id="KW-1185">Reference proteome</keyword>
<feature type="chain" id="PRO_5026359478" evidence="1">
    <location>
        <begin position="31"/>
        <end position="184"/>
    </location>
</feature>
<evidence type="ECO:0000313" key="2">
    <source>
        <dbReference type="EMBL" id="QJB69100.1"/>
    </source>
</evidence>
<organism evidence="2 3">
    <name type="scientific">Parasphingorhabdus halotolerans</name>
    <dbReference type="NCBI Taxonomy" id="2725558"/>
    <lineage>
        <taxon>Bacteria</taxon>
        <taxon>Pseudomonadati</taxon>
        <taxon>Pseudomonadota</taxon>
        <taxon>Alphaproteobacteria</taxon>
        <taxon>Sphingomonadales</taxon>
        <taxon>Sphingomonadaceae</taxon>
        <taxon>Parasphingorhabdus</taxon>
    </lineage>
</organism>
<dbReference type="RefSeq" id="WP_168818942.1">
    <property type="nucleotide sequence ID" value="NZ_CP051217.1"/>
</dbReference>
<dbReference type="KEGG" id="phao:HF685_07225"/>
<dbReference type="InterPro" id="IPR025514">
    <property type="entry name" value="DUF4402"/>
</dbReference>
<feature type="signal peptide" evidence="1">
    <location>
        <begin position="1"/>
        <end position="30"/>
    </location>
</feature>